<name>A0AAV4PMK9_CAEEX</name>
<keyword evidence="2" id="KW-1185">Reference proteome</keyword>
<comment type="caution">
    <text evidence="1">The sequence shown here is derived from an EMBL/GenBank/DDBJ whole genome shotgun (WGS) entry which is preliminary data.</text>
</comment>
<protein>
    <submittedName>
        <fullName evidence="1">Uncharacterized protein</fullName>
    </submittedName>
</protein>
<evidence type="ECO:0000313" key="2">
    <source>
        <dbReference type="Proteomes" id="UP001054945"/>
    </source>
</evidence>
<evidence type="ECO:0000313" key="1">
    <source>
        <dbReference type="EMBL" id="GIX97620.1"/>
    </source>
</evidence>
<reference evidence="1 2" key="1">
    <citation type="submission" date="2021-06" db="EMBL/GenBank/DDBJ databases">
        <title>Caerostris extrusa draft genome.</title>
        <authorList>
            <person name="Kono N."/>
            <person name="Arakawa K."/>
        </authorList>
    </citation>
    <scope>NUCLEOTIDE SEQUENCE [LARGE SCALE GENOMIC DNA]</scope>
</reference>
<organism evidence="1 2">
    <name type="scientific">Caerostris extrusa</name>
    <name type="common">Bark spider</name>
    <name type="synonym">Caerostris bankana</name>
    <dbReference type="NCBI Taxonomy" id="172846"/>
    <lineage>
        <taxon>Eukaryota</taxon>
        <taxon>Metazoa</taxon>
        <taxon>Ecdysozoa</taxon>
        <taxon>Arthropoda</taxon>
        <taxon>Chelicerata</taxon>
        <taxon>Arachnida</taxon>
        <taxon>Araneae</taxon>
        <taxon>Araneomorphae</taxon>
        <taxon>Entelegynae</taxon>
        <taxon>Araneoidea</taxon>
        <taxon>Araneidae</taxon>
        <taxon>Caerostris</taxon>
    </lineage>
</organism>
<dbReference type="Proteomes" id="UP001054945">
    <property type="component" value="Unassembled WGS sequence"/>
</dbReference>
<gene>
    <name evidence="1" type="ORF">CEXT_136801</name>
</gene>
<proteinExistence type="predicted"/>
<dbReference type="EMBL" id="BPLR01004800">
    <property type="protein sequence ID" value="GIX97620.1"/>
    <property type="molecule type" value="Genomic_DNA"/>
</dbReference>
<accession>A0AAV4PMK9</accession>
<sequence>MHGSNLTAPHLRKPTPFFCAAQQKSIPAYMQLSFCLLKVADRDDVCLRIPITSSFQGCCLSGLRWLWMNLIWLFLSCYKKRTDKVRVTQKVNGSVQQLFTLVGTVMNSEKKTRFCIVSVNCP</sequence>
<dbReference type="AlphaFoldDB" id="A0AAV4PMK9"/>